<dbReference type="PANTHER" id="PTHR43756">
    <property type="entry name" value="CHOLINE MONOOXYGENASE, CHLOROPLASTIC"/>
    <property type="match status" value="1"/>
</dbReference>
<dbReference type="PRINTS" id="PR00090">
    <property type="entry name" value="RNGDIOXGNASE"/>
</dbReference>
<evidence type="ECO:0000256" key="5">
    <source>
        <dbReference type="ARBA" id="ARBA00023002"/>
    </source>
</evidence>
<evidence type="ECO:0000256" key="7">
    <source>
        <dbReference type="ARBA" id="ARBA00023014"/>
    </source>
</evidence>
<keyword evidence="11" id="KW-1185">Reference proteome</keyword>
<evidence type="ECO:0000313" key="11">
    <source>
        <dbReference type="Proteomes" id="UP001357223"/>
    </source>
</evidence>
<evidence type="ECO:0000256" key="3">
    <source>
        <dbReference type="ARBA" id="ARBA00022723"/>
    </source>
</evidence>
<proteinExistence type="inferred from homology"/>
<dbReference type="InterPro" id="IPR015881">
    <property type="entry name" value="ARHD_Rieske_2Fe_2S"/>
</dbReference>
<evidence type="ECO:0000256" key="8">
    <source>
        <dbReference type="ARBA" id="ARBA00023027"/>
    </source>
</evidence>
<accession>A0ABZ2C745</accession>
<gene>
    <name evidence="10" type="ORF">R4Z09_18660</name>
</gene>
<sequence>MSQDLQVQHKYLQIDREKCVFNVPHKAFIDQDIFEQERDKIFNKCWLYLGHESEVEKENEFKTRTVAGRPLIFNKDSNGQINAFLNACPHRGAMVCRESQGNSKVFRCFYHAWTFNSKGELAGTPDGKNGYGEDHNADGSKNLFKVPRLESYRGFVFVNFDKDAISLDEYLAGAKEYLDLVADQSEIGMEIVRGTQEYSVRANWKLLCENSADGYHALPTHKTYFDYVIETNNVKYDKNKEELSIARDLGNGHVVTEKAGMYPWGRPVAKWIPAWGEDGKKEIDEIKQRLVDRYGEERAKRIAEHDFNMIIFPNLVINSIMAITIRTFYPKSPTYMESTQWAIGPKEENRKLRHRRLDNFLEFLGPGGFATPDDNEALELCHRGYEATNGEGWNDLSKGMHKELKGEIPKNYDEYHMRAFWLQWEKMMSEE</sequence>
<evidence type="ECO:0000259" key="9">
    <source>
        <dbReference type="PROSITE" id="PS51296"/>
    </source>
</evidence>
<protein>
    <submittedName>
        <fullName evidence="10">Aromatic ring-hydroxylating dioxygenase subunit alpha</fullName>
    </submittedName>
</protein>
<comment type="similarity">
    <text evidence="1">Belongs to the bacterial ring-hydroxylating dioxygenase alpha subunit family.</text>
</comment>
<evidence type="ECO:0000256" key="6">
    <source>
        <dbReference type="ARBA" id="ARBA00023004"/>
    </source>
</evidence>
<dbReference type="GO" id="GO:0051213">
    <property type="term" value="F:dioxygenase activity"/>
    <property type="evidence" value="ECO:0007669"/>
    <property type="project" value="UniProtKB-KW"/>
</dbReference>
<evidence type="ECO:0000313" key="10">
    <source>
        <dbReference type="EMBL" id="WVX79320.1"/>
    </source>
</evidence>
<dbReference type="InterPro" id="IPR036922">
    <property type="entry name" value="Rieske_2Fe-2S_sf"/>
</dbReference>
<dbReference type="Pfam" id="PF00848">
    <property type="entry name" value="Ring_hydroxyl_A"/>
    <property type="match status" value="1"/>
</dbReference>
<dbReference type="CDD" id="cd03469">
    <property type="entry name" value="Rieske_RO_Alpha_N"/>
    <property type="match status" value="1"/>
</dbReference>
<dbReference type="Pfam" id="PF00355">
    <property type="entry name" value="Rieske"/>
    <property type="match status" value="1"/>
</dbReference>
<keyword evidence="3" id="KW-0479">Metal-binding</keyword>
<evidence type="ECO:0000256" key="2">
    <source>
        <dbReference type="ARBA" id="ARBA00022714"/>
    </source>
</evidence>
<keyword evidence="5" id="KW-0560">Oxidoreductase</keyword>
<dbReference type="Proteomes" id="UP001357223">
    <property type="component" value="Chromosome"/>
</dbReference>
<dbReference type="InterPro" id="IPR015879">
    <property type="entry name" value="Ring_hydroxy_dOase_asu_C_dom"/>
</dbReference>
<keyword evidence="4 10" id="KW-0223">Dioxygenase</keyword>
<organism evidence="10 11">
    <name type="scientific">Niallia oryzisoli</name>
    <dbReference type="NCBI Taxonomy" id="1737571"/>
    <lineage>
        <taxon>Bacteria</taxon>
        <taxon>Bacillati</taxon>
        <taxon>Bacillota</taxon>
        <taxon>Bacilli</taxon>
        <taxon>Bacillales</taxon>
        <taxon>Bacillaceae</taxon>
        <taxon>Niallia</taxon>
    </lineage>
</organism>
<dbReference type="CDD" id="cd08879">
    <property type="entry name" value="RHO_alpha_C_AntDO-like"/>
    <property type="match status" value="1"/>
</dbReference>
<keyword evidence="7" id="KW-0411">Iron-sulfur</keyword>
<keyword evidence="6" id="KW-0408">Iron</keyword>
<keyword evidence="8" id="KW-0520">NAD</keyword>
<evidence type="ECO:0000256" key="4">
    <source>
        <dbReference type="ARBA" id="ARBA00022964"/>
    </source>
</evidence>
<reference evidence="10 11" key="1">
    <citation type="submission" date="2023-10" db="EMBL/GenBank/DDBJ databases">
        <title>Niallia locisalis sp.nov. isolated from a salt pond sample.</title>
        <authorList>
            <person name="Li X.-J."/>
            <person name="Dong L."/>
        </authorList>
    </citation>
    <scope>NUCLEOTIDE SEQUENCE [LARGE SCALE GENOMIC DNA]</scope>
    <source>
        <strain evidence="10 11">DSM 29761</strain>
    </source>
</reference>
<feature type="domain" description="Rieske" evidence="9">
    <location>
        <begin position="47"/>
        <end position="158"/>
    </location>
</feature>
<dbReference type="SUPFAM" id="SSF50022">
    <property type="entry name" value="ISP domain"/>
    <property type="match status" value="1"/>
</dbReference>
<dbReference type="SUPFAM" id="SSF55961">
    <property type="entry name" value="Bet v1-like"/>
    <property type="match status" value="1"/>
</dbReference>
<dbReference type="EMBL" id="CP137640">
    <property type="protein sequence ID" value="WVX79320.1"/>
    <property type="molecule type" value="Genomic_DNA"/>
</dbReference>
<dbReference type="Gene3D" id="3.90.380.10">
    <property type="entry name" value="Naphthalene 1,2-dioxygenase Alpha Subunit, Chain A, domain 1"/>
    <property type="match status" value="1"/>
</dbReference>
<dbReference type="InterPro" id="IPR001663">
    <property type="entry name" value="Rng_hydr_dOase-A"/>
</dbReference>
<dbReference type="Gene3D" id="2.102.10.10">
    <property type="entry name" value="Rieske [2Fe-2S] iron-sulphur domain"/>
    <property type="match status" value="1"/>
</dbReference>
<dbReference type="InterPro" id="IPR017941">
    <property type="entry name" value="Rieske_2Fe-2S"/>
</dbReference>
<dbReference type="PANTHER" id="PTHR43756:SF1">
    <property type="entry name" value="3-PHENYLPROPIONATE_CINNAMIC ACID DIOXYGENASE SUBUNIT ALPHA"/>
    <property type="match status" value="1"/>
</dbReference>
<dbReference type="RefSeq" id="WP_338448254.1">
    <property type="nucleotide sequence ID" value="NZ_CP137640.1"/>
</dbReference>
<name>A0ABZ2C745_9BACI</name>
<evidence type="ECO:0000256" key="1">
    <source>
        <dbReference type="ARBA" id="ARBA00008751"/>
    </source>
</evidence>
<dbReference type="PROSITE" id="PS51296">
    <property type="entry name" value="RIESKE"/>
    <property type="match status" value="1"/>
</dbReference>
<keyword evidence="2" id="KW-0001">2Fe-2S</keyword>
<dbReference type="PROSITE" id="PS00570">
    <property type="entry name" value="RING_HYDROXYL_ALPHA"/>
    <property type="match status" value="1"/>
</dbReference>